<feature type="region of interest" description="Disordered" evidence="2">
    <location>
        <begin position="1"/>
        <end position="47"/>
    </location>
</feature>
<dbReference type="EMBL" id="OU963869">
    <property type="protein sequence ID" value="CAH0776699.1"/>
    <property type="molecule type" value="Genomic_DNA"/>
</dbReference>
<evidence type="ECO:0000313" key="5">
    <source>
        <dbReference type="Proteomes" id="UP001152759"/>
    </source>
</evidence>
<evidence type="ECO:0000256" key="2">
    <source>
        <dbReference type="SAM" id="MobiDB-lite"/>
    </source>
</evidence>
<dbReference type="OrthoDB" id="1106148at2759"/>
<gene>
    <name evidence="4" type="ORF">BEMITA_LOCUS12749</name>
</gene>
<keyword evidence="5" id="KW-1185">Reference proteome</keyword>
<dbReference type="GO" id="GO:0005634">
    <property type="term" value="C:nucleus"/>
    <property type="evidence" value="ECO:0007669"/>
    <property type="project" value="TreeGrafter"/>
</dbReference>
<accession>A0A9P0CAC3</accession>
<dbReference type="InterPro" id="IPR010625">
    <property type="entry name" value="CHCH"/>
</dbReference>
<feature type="domain" description="CHCH" evidence="3">
    <location>
        <begin position="107"/>
        <end position="139"/>
    </location>
</feature>
<evidence type="ECO:0000313" key="4">
    <source>
        <dbReference type="EMBL" id="CAH0776699.1"/>
    </source>
</evidence>
<dbReference type="AlphaFoldDB" id="A0A9P0CAC3"/>
<reference evidence="4" key="1">
    <citation type="submission" date="2021-12" db="EMBL/GenBank/DDBJ databases">
        <authorList>
            <person name="King R."/>
        </authorList>
    </citation>
    <scope>NUCLEOTIDE SEQUENCE</scope>
</reference>
<dbReference type="GO" id="GO:0005739">
    <property type="term" value="C:mitochondrion"/>
    <property type="evidence" value="ECO:0007669"/>
    <property type="project" value="TreeGrafter"/>
</dbReference>
<organism evidence="4 5">
    <name type="scientific">Bemisia tabaci</name>
    <name type="common">Sweetpotato whitefly</name>
    <name type="synonym">Aleurodes tabaci</name>
    <dbReference type="NCBI Taxonomy" id="7038"/>
    <lineage>
        <taxon>Eukaryota</taxon>
        <taxon>Metazoa</taxon>
        <taxon>Ecdysozoa</taxon>
        <taxon>Arthropoda</taxon>
        <taxon>Hexapoda</taxon>
        <taxon>Insecta</taxon>
        <taxon>Pterygota</taxon>
        <taxon>Neoptera</taxon>
        <taxon>Paraneoptera</taxon>
        <taxon>Hemiptera</taxon>
        <taxon>Sternorrhyncha</taxon>
        <taxon>Aleyrodoidea</taxon>
        <taxon>Aleyrodidae</taxon>
        <taxon>Aleyrodinae</taxon>
        <taxon>Bemisia</taxon>
    </lineage>
</organism>
<dbReference type="KEGG" id="btab:109044475"/>
<feature type="compositionally biased region" description="Low complexity" evidence="2">
    <location>
        <begin position="7"/>
        <end position="26"/>
    </location>
</feature>
<dbReference type="Pfam" id="PF06747">
    <property type="entry name" value="CHCH"/>
    <property type="match status" value="1"/>
</dbReference>
<dbReference type="Proteomes" id="UP001152759">
    <property type="component" value="Chromosome 8"/>
</dbReference>
<proteinExistence type="predicted"/>
<protein>
    <recommendedName>
        <fullName evidence="3">CHCH domain-containing protein</fullName>
    </recommendedName>
</protein>
<dbReference type="PANTHER" id="PTHR13523:SF2">
    <property type="entry name" value="COILED-COIL-HELIX-COILED-COIL-HELIX DOMAIN CONTAINING 2, ISOFORM A-RELATED"/>
    <property type="match status" value="1"/>
</dbReference>
<keyword evidence="1" id="KW-1015">Disulfide bond</keyword>
<dbReference type="GO" id="GO:0007005">
    <property type="term" value="P:mitochondrion organization"/>
    <property type="evidence" value="ECO:0007669"/>
    <property type="project" value="InterPro"/>
</dbReference>
<evidence type="ECO:0000256" key="1">
    <source>
        <dbReference type="ARBA" id="ARBA00023157"/>
    </source>
</evidence>
<sequence length="145" mass="14929">MPRRGRSPSPSRGSYPARAAPARAAPTQPAVHQPPPSQPAMAQPQQPSLFKQMAATAGGVAVGSAVGHAVGHALVGGFGGGDRQPAEQQAAAPVQQYQQPAQQTGPCSWEIKQFLQCAESQSDLSLCSGFNEAIRACKEANGVAM</sequence>
<dbReference type="PANTHER" id="PTHR13523">
    <property type="entry name" value="COILED-COIL-HELIX-COILED-COIL-HELIX DOMAIN CONTAINING 2/NUR77"/>
    <property type="match status" value="1"/>
</dbReference>
<dbReference type="InterPro" id="IPR055304">
    <property type="entry name" value="CHCHD2/10-like"/>
</dbReference>
<name>A0A9P0CAC3_BEMTA</name>
<evidence type="ECO:0000259" key="3">
    <source>
        <dbReference type="Pfam" id="PF06747"/>
    </source>
</evidence>